<feature type="transmembrane region" description="Helical" evidence="5">
    <location>
        <begin position="321"/>
        <end position="348"/>
    </location>
</feature>
<name>A0A8C5MX04_9ANUR</name>
<feature type="domain" description="STAS" evidence="6">
    <location>
        <begin position="376"/>
        <end position="562"/>
    </location>
</feature>
<evidence type="ECO:0000256" key="3">
    <source>
        <dbReference type="ARBA" id="ARBA00022989"/>
    </source>
</evidence>
<keyword evidence="8" id="KW-1185">Reference proteome</keyword>
<evidence type="ECO:0000256" key="4">
    <source>
        <dbReference type="ARBA" id="ARBA00023136"/>
    </source>
</evidence>
<feature type="transmembrane region" description="Helical" evidence="5">
    <location>
        <begin position="67"/>
        <end position="85"/>
    </location>
</feature>
<evidence type="ECO:0000256" key="2">
    <source>
        <dbReference type="ARBA" id="ARBA00022692"/>
    </source>
</evidence>
<evidence type="ECO:0000313" key="8">
    <source>
        <dbReference type="Proteomes" id="UP000694569"/>
    </source>
</evidence>
<proteinExistence type="predicted"/>
<evidence type="ECO:0000256" key="1">
    <source>
        <dbReference type="ARBA" id="ARBA00004141"/>
    </source>
</evidence>
<protein>
    <recommendedName>
        <fullName evidence="6">STAS domain-containing protein</fullName>
    </recommendedName>
</protein>
<dbReference type="PROSITE" id="PS50801">
    <property type="entry name" value="STAS"/>
    <property type="match status" value="1"/>
</dbReference>
<dbReference type="GO" id="GO:0055085">
    <property type="term" value="P:transmembrane transport"/>
    <property type="evidence" value="ECO:0007669"/>
    <property type="project" value="InterPro"/>
</dbReference>
<dbReference type="OrthoDB" id="288203at2759"/>
<dbReference type="InterPro" id="IPR036513">
    <property type="entry name" value="STAS_dom_sf"/>
</dbReference>
<dbReference type="Gene3D" id="3.30.750.24">
    <property type="entry name" value="STAS domain"/>
    <property type="match status" value="1"/>
</dbReference>
<evidence type="ECO:0000256" key="5">
    <source>
        <dbReference type="SAM" id="Phobius"/>
    </source>
</evidence>
<organism evidence="7 8">
    <name type="scientific">Leptobrachium leishanense</name>
    <name type="common">Leishan spiny toad</name>
    <dbReference type="NCBI Taxonomy" id="445787"/>
    <lineage>
        <taxon>Eukaryota</taxon>
        <taxon>Metazoa</taxon>
        <taxon>Chordata</taxon>
        <taxon>Craniata</taxon>
        <taxon>Vertebrata</taxon>
        <taxon>Euteleostomi</taxon>
        <taxon>Amphibia</taxon>
        <taxon>Batrachia</taxon>
        <taxon>Anura</taxon>
        <taxon>Pelobatoidea</taxon>
        <taxon>Megophryidae</taxon>
        <taxon>Leptobrachium</taxon>
    </lineage>
</organism>
<dbReference type="Pfam" id="PF01740">
    <property type="entry name" value="STAS"/>
    <property type="match status" value="1"/>
</dbReference>
<dbReference type="Ensembl" id="ENSLLET00000021748.1">
    <property type="protein sequence ID" value="ENSLLEP00000020934.1"/>
    <property type="gene ID" value="ENSLLEG00000013151.1"/>
</dbReference>
<evidence type="ECO:0000259" key="6">
    <source>
        <dbReference type="PROSITE" id="PS50801"/>
    </source>
</evidence>
<comment type="subcellular location">
    <subcellularLocation>
        <location evidence="1">Membrane</location>
        <topology evidence="1">Multi-pass membrane protein</topology>
    </subcellularLocation>
</comment>
<dbReference type="GO" id="GO:0016020">
    <property type="term" value="C:membrane"/>
    <property type="evidence" value="ECO:0007669"/>
    <property type="project" value="UniProtKB-SubCell"/>
</dbReference>
<dbReference type="InterPro" id="IPR011547">
    <property type="entry name" value="SLC26A/SulP_dom"/>
</dbReference>
<sequence length="577" mass="63760">MFLGAPPYIQGVFLGAPPYIQGVFLGAPPYIQGVFLGVPPYIPYNFLLPGNDTIIDVSARDEARVELVAALTLLVGIFQVTALFWDWCGLVSWSHTFLEPLVRGYTTAATIHITVSQLKHILGLPLSEISQPLSLIYSLVSLFRRIHNTNIGTLVVSIISLLCLFALPMPIELVVLVISTAVSYGVNLHEKYGMGIVGNIPTGFYSILFVVWFAPTMPKANMFIDVVGNAFAIAVHSYKVDRNQASPRRDSPRPCFVLSVLLVQESTGGNTQIAGSVSSLIILVIILKAGELFTSLPRAILSAIVITNLKGMYRQFMDIPLIWIVTFFSTICLNLDIGLGVSVVFGLFTVTFRTQLAHFSFLGHVAEKDIYRDLSEHMMTEAVPGIKIFHTNSSIYFANAELYVKTLKAKVGSNIDFLIEQKKKAALKRKRGLKKKSSLWSKEFFPTHKGGLEFLMNREGMIGSLRTLSEITPGSPTLHSLGLERLDFHSLILDFAAVGFIDTVGVKMLKNIFEEFCEIEVDVCIVNCSGDVLRQLESSRFFNDTFTPALVFATTHNAVTYLLQTHESSSLQEVTAM</sequence>
<dbReference type="InterPro" id="IPR001902">
    <property type="entry name" value="SLC26A/SulP_fam"/>
</dbReference>
<dbReference type="InterPro" id="IPR002645">
    <property type="entry name" value="STAS_dom"/>
</dbReference>
<dbReference type="GeneTree" id="ENSGT01150000286960"/>
<keyword evidence="4 5" id="KW-0472">Membrane</keyword>
<dbReference type="Proteomes" id="UP000694569">
    <property type="component" value="Unplaced"/>
</dbReference>
<accession>A0A8C5MX04</accession>
<dbReference type="PANTHER" id="PTHR11814">
    <property type="entry name" value="SULFATE TRANSPORTER"/>
    <property type="match status" value="1"/>
</dbReference>
<keyword evidence="2 5" id="KW-0812">Transmembrane</keyword>
<reference evidence="7" key="1">
    <citation type="submission" date="2025-08" db="UniProtKB">
        <authorList>
            <consortium name="Ensembl"/>
        </authorList>
    </citation>
    <scope>IDENTIFICATION</scope>
</reference>
<reference evidence="7" key="2">
    <citation type="submission" date="2025-09" db="UniProtKB">
        <authorList>
            <consortium name="Ensembl"/>
        </authorList>
    </citation>
    <scope>IDENTIFICATION</scope>
</reference>
<feature type="transmembrane region" description="Helical" evidence="5">
    <location>
        <begin position="196"/>
        <end position="214"/>
    </location>
</feature>
<dbReference type="AlphaFoldDB" id="A0A8C5MX04"/>
<feature type="transmembrane region" description="Helical" evidence="5">
    <location>
        <begin position="151"/>
        <end position="184"/>
    </location>
</feature>
<dbReference type="SUPFAM" id="SSF52091">
    <property type="entry name" value="SpoIIaa-like"/>
    <property type="match status" value="1"/>
</dbReference>
<evidence type="ECO:0000313" key="7">
    <source>
        <dbReference type="Ensembl" id="ENSLLEP00000020934.1"/>
    </source>
</evidence>
<keyword evidence="3 5" id="KW-1133">Transmembrane helix</keyword>
<dbReference type="CDD" id="cd07042">
    <property type="entry name" value="STAS_SulP_like_sulfate_transporter"/>
    <property type="match status" value="1"/>
</dbReference>
<dbReference type="Pfam" id="PF00916">
    <property type="entry name" value="Sulfate_transp"/>
    <property type="match status" value="2"/>
</dbReference>